<dbReference type="Proteomes" id="UP000280834">
    <property type="component" value="Unassembled WGS sequence"/>
</dbReference>
<dbReference type="WBParaSite" id="BTMF_0001026601-mRNA-1">
    <property type="protein sequence ID" value="BTMF_0001026601-mRNA-1"/>
    <property type="gene ID" value="BTMF_0001026601"/>
</dbReference>
<protein>
    <submittedName>
        <fullName evidence="1 3">Uncharacterized protein</fullName>
    </submittedName>
</protein>
<evidence type="ECO:0000313" key="3">
    <source>
        <dbReference type="WBParaSite" id="BTMF_0001026601-mRNA-1"/>
    </source>
</evidence>
<dbReference type="AlphaFoldDB" id="A0A0R3QRD1"/>
<reference evidence="3" key="1">
    <citation type="submission" date="2017-02" db="UniProtKB">
        <authorList>
            <consortium name="WormBaseParasite"/>
        </authorList>
    </citation>
    <scope>IDENTIFICATION</scope>
</reference>
<sequence>MTSFSQHLTFLSLFHLFTHQQTYHLIHEQALIINFTSKTVIIAW</sequence>
<keyword evidence="2" id="KW-1185">Reference proteome</keyword>
<evidence type="ECO:0000313" key="2">
    <source>
        <dbReference type="Proteomes" id="UP000280834"/>
    </source>
</evidence>
<proteinExistence type="predicted"/>
<organism evidence="3">
    <name type="scientific">Brugia timori</name>
    <dbReference type="NCBI Taxonomy" id="42155"/>
    <lineage>
        <taxon>Eukaryota</taxon>
        <taxon>Metazoa</taxon>
        <taxon>Ecdysozoa</taxon>
        <taxon>Nematoda</taxon>
        <taxon>Chromadorea</taxon>
        <taxon>Rhabditida</taxon>
        <taxon>Spirurina</taxon>
        <taxon>Spiruromorpha</taxon>
        <taxon>Filarioidea</taxon>
        <taxon>Onchocercidae</taxon>
        <taxon>Brugia</taxon>
    </lineage>
</organism>
<accession>A0A0R3QRD1</accession>
<gene>
    <name evidence="1" type="ORF">BTMF_LOCUS8317</name>
</gene>
<dbReference type="EMBL" id="UZAG01016342">
    <property type="protein sequence ID" value="VDO27724.1"/>
    <property type="molecule type" value="Genomic_DNA"/>
</dbReference>
<reference evidence="1 2" key="2">
    <citation type="submission" date="2018-11" db="EMBL/GenBank/DDBJ databases">
        <authorList>
            <consortium name="Pathogen Informatics"/>
        </authorList>
    </citation>
    <scope>NUCLEOTIDE SEQUENCE [LARGE SCALE GENOMIC DNA]</scope>
</reference>
<name>A0A0R3QRD1_9BILA</name>
<evidence type="ECO:0000313" key="1">
    <source>
        <dbReference type="EMBL" id="VDO27724.1"/>
    </source>
</evidence>